<comment type="caution">
    <text evidence="5">The sequence shown here is derived from an EMBL/GenBank/DDBJ whole genome shotgun (WGS) entry which is preliminary data.</text>
</comment>
<gene>
    <name evidence="5" type="ORF">QF025_002673</name>
</gene>
<dbReference type="EC" id="3.1.1.32" evidence="5"/>
<dbReference type="InterPro" id="IPR007053">
    <property type="entry name" value="LRAT_dom"/>
</dbReference>
<evidence type="ECO:0000313" key="6">
    <source>
        <dbReference type="Proteomes" id="UP001245184"/>
    </source>
</evidence>
<dbReference type="PANTHER" id="PTHR13943:SF77">
    <property type="entry name" value="LRAT DOMAIN-CONTAINING PROTEIN"/>
    <property type="match status" value="1"/>
</dbReference>
<accession>A0ABD5CFX6</accession>
<dbReference type="InterPro" id="IPR051496">
    <property type="entry name" value="H-rev107_PLA/AT"/>
</dbReference>
<protein>
    <submittedName>
        <fullName evidence="5">HRAS-like suppressor 3</fullName>
        <ecNumber evidence="5">3.1.1.32</ecNumber>
        <ecNumber evidence="5">3.1.1.4</ecNumber>
    </submittedName>
</protein>
<dbReference type="EC" id="3.1.1.4" evidence="5"/>
<name>A0ABD5CFX6_9BURK</name>
<dbReference type="GO" id="GO:0006629">
    <property type="term" value="P:lipid metabolic process"/>
    <property type="evidence" value="ECO:0007669"/>
    <property type="project" value="UniProtKB-KW"/>
</dbReference>
<organism evidence="5 6">
    <name type="scientific">Paraburkholderia graminis</name>
    <dbReference type="NCBI Taxonomy" id="60548"/>
    <lineage>
        <taxon>Bacteria</taxon>
        <taxon>Pseudomonadati</taxon>
        <taxon>Pseudomonadota</taxon>
        <taxon>Betaproteobacteria</taxon>
        <taxon>Burkholderiales</taxon>
        <taxon>Burkholderiaceae</taxon>
        <taxon>Paraburkholderia</taxon>
    </lineage>
</organism>
<evidence type="ECO:0000313" key="5">
    <source>
        <dbReference type="EMBL" id="MDR6203953.1"/>
    </source>
</evidence>
<dbReference type="PANTHER" id="PTHR13943">
    <property type="entry name" value="HRAS-LIKE SUPPRESSOR - RELATED"/>
    <property type="match status" value="1"/>
</dbReference>
<dbReference type="EMBL" id="JAVIZN010000002">
    <property type="protein sequence ID" value="MDR6203953.1"/>
    <property type="molecule type" value="Genomic_DNA"/>
</dbReference>
<evidence type="ECO:0000256" key="1">
    <source>
        <dbReference type="ARBA" id="ARBA00022679"/>
    </source>
</evidence>
<dbReference type="Pfam" id="PF04970">
    <property type="entry name" value="LRAT"/>
    <property type="match status" value="1"/>
</dbReference>
<keyword evidence="1" id="KW-0808">Transferase</keyword>
<dbReference type="Proteomes" id="UP001245184">
    <property type="component" value="Unassembled WGS sequence"/>
</dbReference>
<dbReference type="PROSITE" id="PS51934">
    <property type="entry name" value="LRAT"/>
    <property type="match status" value="1"/>
</dbReference>
<dbReference type="RefSeq" id="WP_310031612.1">
    <property type="nucleotide sequence ID" value="NZ_JAVIZN010000002.1"/>
</dbReference>
<dbReference type="GO" id="GO:0016740">
    <property type="term" value="F:transferase activity"/>
    <property type="evidence" value="ECO:0007669"/>
    <property type="project" value="UniProtKB-KW"/>
</dbReference>
<keyword evidence="2 5" id="KW-0378">Hydrolase</keyword>
<dbReference type="AlphaFoldDB" id="A0ABD5CFX6"/>
<evidence type="ECO:0000256" key="3">
    <source>
        <dbReference type="ARBA" id="ARBA00023098"/>
    </source>
</evidence>
<dbReference type="Gene3D" id="3.90.1720.10">
    <property type="entry name" value="endopeptidase domain like (from Nostoc punctiforme)"/>
    <property type="match status" value="1"/>
</dbReference>
<dbReference type="GO" id="GO:0004623">
    <property type="term" value="F:phospholipase A2 activity"/>
    <property type="evidence" value="ECO:0007669"/>
    <property type="project" value="UniProtKB-EC"/>
</dbReference>
<feature type="domain" description="LRAT" evidence="4">
    <location>
        <begin position="23"/>
        <end position="123"/>
    </location>
</feature>
<proteinExistence type="predicted"/>
<reference evidence="5 6" key="1">
    <citation type="submission" date="2023-08" db="EMBL/GenBank/DDBJ databases">
        <title>Genome sequencing of plant associated microbes to promote plant fitness in Sorghum bicolor and Oryza sativa.</title>
        <authorList>
            <person name="Coleman-Derr D."/>
        </authorList>
    </citation>
    <scope>NUCLEOTIDE SEQUENCE [LARGE SCALE GENOMIC DNA]</scope>
    <source>
        <strain evidence="5 6">SLBN-33</strain>
    </source>
</reference>
<dbReference type="GO" id="GO:0008970">
    <property type="term" value="F:phospholipase A1 activity"/>
    <property type="evidence" value="ECO:0007669"/>
    <property type="project" value="UniProtKB-EC"/>
</dbReference>
<sequence length="159" mass="17511">MNQTDHVQGANLAFQPRLPRGAHLATRRPGYVHHGIYIGDGKVIHYAGFSRRFGRGPIEIASLEQFAAGSGFEVISHPFAKYTGLEAVRRAASRLGERSYRLLTNNCEHFCLWCLFGQGKSEQVEACIRNPVHAVAVLVTLVVCALGSQWHVASSFALH</sequence>
<evidence type="ECO:0000259" key="4">
    <source>
        <dbReference type="PROSITE" id="PS51934"/>
    </source>
</evidence>
<keyword evidence="3" id="KW-0443">Lipid metabolism</keyword>
<evidence type="ECO:0000256" key="2">
    <source>
        <dbReference type="ARBA" id="ARBA00022801"/>
    </source>
</evidence>